<dbReference type="InterPro" id="IPR016181">
    <property type="entry name" value="Acyl_CoA_acyltransferase"/>
</dbReference>
<evidence type="ECO:0000313" key="5">
    <source>
        <dbReference type="Proteomes" id="UP001549164"/>
    </source>
</evidence>
<dbReference type="Pfam" id="PF00583">
    <property type="entry name" value="Acetyltransf_1"/>
    <property type="match status" value="1"/>
</dbReference>
<evidence type="ECO:0000256" key="2">
    <source>
        <dbReference type="ARBA" id="ARBA00023315"/>
    </source>
</evidence>
<dbReference type="RefSeq" id="WP_354434303.1">
    <property type="nucleotide sequence ID" value="NZ_JBEPLY010000007.1"/>
</dbReference>
<name>A0ABV2ICM7_9HYPH</name>
<keyword evidence="1" id="KW-0808">Transferase</keyword>
<protein>
    <submittedName>
        <fullName evidence="4">GNAT superfamily N-acetyltransferase</fullName>
    </submittedName>
</protein>
<sequence>MTVRALRAEDAPALVSFLSDYAESSMFLLSNMARAGIGNPDVPYGGEYWAAFDDGEKIAGVAAHYWNGNIMVQAPQADYRQRLVSHLRMNIKRPVAGVLGPDEQVLALLEAFRLEAAEYTLNVAENLFSLSRETYLPAGPSDPHLTMVHWADADAEILRSWLLAYRKEALGEDQTEAVEAAVSDDLANAHDFDRFVLLLDGVPVCLAGFNARYEDMVQVGPVWTPPEGRRRGYARYLLGRMLERAFEEGMRRSILFTGTFHAARAYRALGFALVGDYRLAILSAPVSVG</sequence>
<accession>A0ABV2ICM7</accession>
<dbReference type="CDD" id="cd04301">
    <property type="entry name" value="NAT_SF"/>
    <property type="match status" value="1"/>
</dbReference>
<dbReference type="PANTHER" id="PTHR43877">
    <property type="entry name" value="AMINOALKYLPHOSPHONATE N-ACETYLTRANSFERASE-RELATED-RELATED"/>
    <property type="match status" value="1"/>
</dbReference>
<dbReference type="SUPFAM" id="SSF55729">
    <property type="entry name" value="Acyl-CoA N-acyltransferases (Nat)"/>
    <property type="match status" value="1"/>
</dbReference>
<keyword evidence="5" id="KW-1185">Reference proteome</keyword>
<dbReference type="Proteomes" id="UP001549164">
    <property type="component" value="Unassembled WGS sequence"/>
</dbReference>
<comment type="caution">
    <text evidence="4">The sequence shown here is derived from an EMBL/GenBank/DDBJ whole genome shotgun (WGS) entry which is preliminary data.</text>
</comment>
<proteinExistence type="predicted"/>
<reference evidence="4 5" key="1">
    <citation type="submission" date="2024-06" db="EMBL/GenBank/DDBJ databases">
        <title>Genomic Encyclopedia of Type Strains, Phase IV (KMG-IV): sequencing the most valuable type-strain genomes for metagenomic binning, comparative biology and taxonomic classification.</title>
        <authorList>
            <person name="Goeker M."/>
        </authorList>
    </citation>
    <scope>NUCLEOTIDE SEQUENCE [LARGE SCALE GENOMIC DNA]</scope>
    <source>
        <strain evidence="4 5">DSM 28102</strain>
    </source>
</reference>
<dbReference type="InterPro" id="IPR000182">
    <property type="entry name" value="GNAT_dom"/>
</dbReference>
<evidence type="ECO:0000313" key="4">
    <source>
        <dbReference type="EMBL" id="MET3600354.1"/>
    </source>
</evidence>
<dbReference type="PROSITE" id="PS51186">
    <property type="entry name" value="GNAT"/>
    <property type="match status" value="1"/>
</dbReference>
<organism evidence="4 5">
    <name type="scientific">Martelella mangrovi</name>
    <dbReference type="NCBI Taxonomy" id="1397477"/>
    <lineage>
        <taxon>Bacteria</taxon>
        <taxon>Pseudomonadati</taxon>
        <taxon>Pseudomonadota</taxon>
        <taxon>Alphaproteobacteria</taxon>
        <taxon>Hyphomicrobiales</taxon>
        <taxon>Aurantimonadaceae</taxon>
        <taxon>Martelella</taxon>
    </lineage>
</organism>
<evidence type="ECO:0000259" key="3">
    <source>
        <dbReference type="PROSITE" id="PS51186"/>
    </source>
</evidence>
<evidence type="ECO:0000256" key="1">
    <source>
        <dbReference type="ARBA" id="ARBA00022679"/>
    </source>
</evidence>
<dbReference type="Gene3D" id="3.40.630.30">
    <property type="match status" value="1"/>
</dbReference>
<dbReference type="EMBL" id="JBEPLY010000007">
    <property type="protein sequence ID" value="MET3600354.1"/>
    <property type="molecule type" value="Genomic_DNA"/>
</dbReference>
<feature type="domain" description="N-acetyltransferase" evidence="3">
    <location>
        <begin position="145"/>
        <end position="289"/>
    </location>
</feature>
<dbReference type="InterPro" id="IPR050832">
    <property type="entry name" value="Bact_Acetyltransf"/>
</dbReference>
<gene>
    <name evidence="4" type="ORF">ABID12_002303</name>
</gene>
<keyword evidence="2" id="KW-0012">Acyltransferase</keyword>